<dbReference type="EMBL" id="CP097636">
    <property type="protein sequence ID" value="URI08530.1"/>
    <property type="molecule type" value="Genomic_DNA"/>
</dbReference>
<evidence type="ECO:0000313" key="2">
    <source>
        <dbReference type="Proteomes" id="UP001056201"/>
    </source>
</evidence>
<accession>A0ABY4S773</accession>
<dbReference type="InterPro" id="IPR023696">
    <property type="entry name" value="Ureohydrolase_dom_sf"/>
</dbReference>
<organism evidence="1 2">
    <name type="scientific">Aquincola tertiaricarbonis</name>
    <dbReference type="NCBI Taxonomy" id="391953"/>
    <lineage>
        <taxon>Bacteria</taxon>
        <taxon>Pseudomonadati</taxon>
        <taxon>Pseudomonadota</taxon>
        <taxon>Betaproteobacteria</taxon>
        <taxon>Burkholderiales</taxon>
        <taxon>Sphaerotilaceae</taxon>
        <taxon>Aquincola</taxon>
    </lineage>
</organism>
<dbReference type="Gene3D" id="3.40.800.10">
    <property type="entry name" value="Ureohydrolase domain"/>
    <property type="match status" value="1"/>
</dbReference>
<name>A0ABY4S773_AQUTE</name>
<dbReference type="Proteomes" id="UP001056201">
    <property type="component" value="Chromosome 2"/>
</dbReference>
<sequence length="293" mass="32332">MNTPVVLDLDASVGPLPGECRLPLAPWQEAVRFGCTLATLRRFTAAMAAGLPARHGTVLLGSGDFHHLSWPLVARCTAGQPPRSLRVLVLDNHPDNMRLPLGVHCGSWVRRVAALPQVAEVLVLGITSPDIGWRHAWENHWWPRARGRLQYWSTGVDVGWARRCGLGRAVRGFASVQALVDAACEHLQARPLRTYLSIDKDVFAPHVVRTNWDQGQLRPNHAAQLLHTLRGHVVASDITGEISQWRYRTAWKRWLSAHDGQTTDHAPAELPQWQAGQHAFNLTLLAGIAAASA</sequence>
<gene>
    <name evidence="1" type="ORF">MW290_23400</name>
</gene>
<protein>
    <submittedName>
        <fullName evidence="1">Arginase family protein</fullName>
    </submittedName>
</protein>
<dbReference type="RefSeq" id="WP_250196752.1">
    <property type="nucleotide sequence ID" value="NZ_CP097636.1"/>
</dbReference>
<dbReference type="SUPFAM" id="SSF52768">
    <property type="entry name" value="Arginase/deacetylase"/>
    <property type="match status" value="1"/>
</dbReference>
<proteinExistence type="predicted"/>
<keyword evidence="2" id="KW-1185">Reference proteome</keyword>
<reference evidence="1" key="1">
    <citation type="submission" date="2022-05" db="EMBL/GenBank/DDBJ databases">
        <title>An RpoN-dependent PEP-CTERM gene is involved in floc formation of an Aquincola tertiaricarbonis strain.</title>
        <authorList>
            <person name="Qiu D."/>
            <person name="Xia M."/>
        </authorList>
    </citation>
    <scope>NUCLEOTIDE SEQUENCE</scope>
    <source>
        <strain evidence="1">RN12</strain>
    </source>
</reference>
<evidence type="ECO:0000313" key="1">
    <source>
        <dbReference type="EMBL" id="URI08530.1"/>
    </source>
</evidence>